<dbReference type="GO" id="GO:0031410">
    <property type="term" value="C:cytoplasmic vesicle"/>
    <property type="evidence" value="ECO:0007669"/>
    <property type="project" value="UniProtKB-KW"/>
</dbReference>
<keyword evidence="5" id="KW-0805">Transcription regulation</keyword>
<organism evidence="12 13">
    <name type="scientific">Actinia tenebrosa</name>
    <name type="common">Australian red waratah sea anemone</name>
    <dbReference type="NCBI Taxonomy" id="6105"/>
    <lineage>
        <taxon>Eukaryota</taxon>
        <taxon>Metazoa</taxon>
        <taxon>Cnidaria</taxon>
        <taxon>Anthozoa</taxon>
        <taxon>Hexacorallia</taxon>
        <taxon>Actiniaria</taxon>
        <taxon>Actiniidae</taxon>
        <taxon>Actinia</taxon>
    </lineage>
</organism>
<evidence type="ECO:0000256" key="7">
    <source>
        <dbReference type="ARBA" id="ARBA00023163"/>
    </source>
</evidence>
<evidence type="ECO:0000256" key="11">
    <source>
        <dbReference type="SAM" id="MobiDB-lite"/>
    </source>
</evidence>
<evidence type="ECO:0000256" key="5">
    <source>
        <dbReference type="ARBA" id="ARBA00023015"/>
    </source>
</evidence>
<accession>A0A6P8IFI1</accession>
<dbReference type="OrthoDB" id="10041339at2759"/>
<feature type="compositionally biased region" description="Basic and acidic residues" evidence="11">
    <location>
        <begin position="126"/>
        <end position="135"/>
    </location>
</feature>
<feature type="compositionally biased region" description="Low complexity" evidence="11">
    <location>
        <begin position="106"/>
        <end position="125"/>
    </location>
</feature>
<evidence type="ECO:0000256" key="4">
    <source>
        <dbReference type="ARBA" id="ARBA00023006"/>
    </source>
</evidence>
<evidence type="ECO:0000313" key="13">
    <source>
        <dbReference type="RefSeq" id="XP_031565500.1"/>
    </source>
</evidence>
<dbReference type="PANTHER" id="PTHR31671">
    <property type="entry name" value="DIABETES AND OBESITY REGULATED, ISOFORM G"/>
    <property type="match status" value="1"/>
</dbReference>
<dbReference type="Pfam" id="PF14839">
    <property type="entry name" value="DOR"/>
    <property type="match status" value="1"/>
</dbReference>
<dbReference type="GO" id="GO:0005776">
    <property type="term" value="C:autophagosome"/>
    <property type="evidence" value="ECO:0007669"/>
    <property type="project" value="UniProtKB-SubCell"/>
</dbReference>
<dbReference type="InParanoid" id="A0A6P8IFI1"/>
<protein>
    <submittedName>
        <fullName evidence="13">Tumor protein p53-inducible nuclear protein 2-like</fullName>
    </submittedName>
</protein>
<dbReference type="RefSeq" id="XP_031565500.1">
    <property type="nucleotide sequence ID" value="XM_031709640.1"/>
</dbReference>
<keyword evidence="12" id="KW-1185">Reference proteome</keyword>
<feature type="compositionally biased region" description="Basic residues" evidence="11">
    <location>
        <begin position="182"/>
        <end position="191"/>
    </location>
</feature>
<dbReference type="AlphaFoldDB" id="A0A6P8IFI1"/>
<dbReference type="GO" id="GO:0016604">
    <property type="term" value="C:nuclear body"/>
    <property type="evidence" value="ECO:0007669"/>
    <property type="project" value="UniProtKB-SubCell"/>
</dbReference>
<comment type="subcellular location">
    <subcellularLocation>
        <location evidence="2">Cytoplasm</location>
        <location evidence="2">Cytosol</location>
    </subcellularLocation>
    <subcellularLocation>
        <location evidence="1">Cytoplasmic vesicle</location>
        <location evidence="1">Autophagosome</location>
    </subcellularLocation>
    <subcellularLocation>
        <location evidence="10">Nucleus</location>
        <location evidence="10">Nuclear body</location>
    </subcellularLocation>
</comment>
<keyword evidence="8" id="KW-0539">Nucleus</keyword>
<proteinExistence type="predicted"/>
<evidence type="ECO:0000256" key="8">
    <source>
        <dbReference type="ARBA" id="ARBA00023242"/>
    </source>
</evidence>
<dbReference type="GeneID" id="116300720"/>
<keyword evidence="7" id="KW-0804">Transcription</keyword>
<gene>
    <name evidence="13" type="primary">LOC116300720</name>
</gene>
<evidence type="ECO:0000256" key="1">
    <source>
        <dbReference type="ARBA" id="ARBA00004419"/>
    </source>
</evidence>
<dbReference type="PANTHER" id="PTHR31671:SF3">
    <property type="entry name" value="DIABETES AND OBESITY REGULATED, ISOFORM G"/>
    <property type="match status" value="1"/>
</dbReference>
<dbReference type="FunCoup" id="A0A6P8IFI1">
    <property type="interactions" value="2001"/>
</dbReference>
<dbReference type="Proteomes" id="UP000515163">
    <property type="component" value="Unplaced"/>
</dbReference>
<dbReference type="KEGG" id="aten:116300720"/>
<keyword evidence="6" id="KW-0010">Activator</keyword>
<evidence type="ECO:0000256" key="3">
    <source>
        <dbReference type="ARBA" id="ARBA00022490"/>
    </source>
</evidence>
<sequence>MFSSLTSYFWGEQDDQVVHDCPVNIEDNRSEEGWILVDLASVEKPKDQVQREKDAVAVPESVEESWYVTPPSCFDAGDISGANLETNPLENLLIEHPSMSVYGPRSTISSTTQASSSSSREASQQADHEQAVERRSARRSVRFQEQLELISKRKLVEQPKKGSTRPNAKNMKRQNKVEHHTSRSRRTKKRDRMVGKHIGMHGKRGG</sequence>
<feature type="region of interest" description="Disordered" evidence="11">
    <location>
        <begin position="100"/>
        <end position="206"/>
    </location>
</feature>
<evidence type="ECO:0000256" key="10">
    <source>
        <dbReference type="ARBA" id="ARBA00034306"/>
    </source>
</evidence>
<reference evidence="13" key="1">
    <citation type="submission" date="2025-08" db="UniProtKB">
        <authorList>
            <consortium name="RefSeq"/>
        </authorList>
    </citation>
    <scope>IDENTIFICATION</scope>
    <source>
        <tissue evidence="13">Tentacle</tissue>
    </source>
</reference>
<keyword evidence="9" id="KW-0968">Cytoplasmic vesicle</keyword>
<evidence type="ECO:0000256" key="2">
    <source>
        <dbReference type="ARBA" id="ARBA00004514"/>
    </source>
</evidence>
<keyword evidence="4" id="KW-0072">Autophagy</keyword>
<evidence type="ECO:0000313" key="12">
    <source>
        <dbReference type="Proteomes" id="UP000515163"/>
    </source>
</evidence>
<dbReference type="GO" id="GO:0045893">
    <property type="term" value="P:positive regulation of DNA-templated transcription"/>
    <property type="evidence" value="ECO:0007669"/>
    <property type="project" value="TreeGrafter"/>
</dbReference>
<name>A0A6P8IFI1_ACTTE</name>
<dbReference type="InterPro" id="IPR029431">
    <property type="entry name" value="TP53INP"/>
</dbReference>
<feature type="compositionally biased region" description="Basic and acidic residues" evidence="11">
    <location>
        <begin position="150"/>
        <end position="160"/>
    </location>
</feature>
<dbReference type="GO" id="GO:0000045">
    <property type="term" value="P:autophagosome assembly"/>
    <property type="evidence" value="ECO:0007669"/>
    <property type="project" value="TreeGrafter"/>
</dbReference>
<keyword evidence="3" id="KW-0963">Cytoplasm</keyword>
<evidence type="ECO:0000256" key="9">
    <source>
        <dbReference type="ARBA" id="ARBA00023329"/>
    </source>
</evidence>
<evidence type="ECO:0000256" key="6">
    <source>
        <dbReference type="ARBA" id="ARBA00023159"/>
    </source>
</evidence>
<dbReference type="GO" id="GO:0005829">
    <property type="term" value="C:cytosol"/>
    <property type="evidence" value="ECO:0007669"/>
    <property type="project" value="UniProtKB-SubCell"/>
</dbReference>